<sequence length="93" mass="10416">MQFILERSNSKNGRSLELNKGLKHAKRFNSEGKSIARNSKLNIATPGYHLHYTTKTGDGFVEAFRPTTPGHSPGSWRTREAELNPTTISFVDI</sequence>
<evidence type="ECO:0000313" key="2">
    <source>
        <dbReference type="Proteomes" id="UP000657918"/>
    </source>
</evidence>
<accession>A0A835MV18</accession>
<reference evidence="1 2" key="1">
    <citation type="submission" date="2020-10" db="EMBL/GenBank/DDBJ databases">
        <title>Plant Genome Project.</title>
        <authorList>
            <person name="Zhang R.-G."/>
        </authorList>
    </citation>
    <scope>NUCLEOTIDE SEQUENCE [LARGE SCALE GENOMIC DNA]</scope>
    <source>
        <strain evidence="1">FAFU-HL-1</strain>
        <tissue evidence="1">Leaf</tissue>
    </source>
</reference>
<dbReference type="AlphaFoldDB" id="A0A835MV18"/>
<comment type="caution">
    <text evidence="1">The sequence shown here is derived from an EMBL/GenBank/DDBJ whole genome shotgun (WGS) entry which is preliminary data.</text>
</comment>
<name>A0A835MV18_9ROSI</name>
<proteinExistence type="predicted"/>
<dbReference type="Proteomes" id="UP000657918">
    <property type="component" value="Unassembled WGS sequence"/>
</dbReference>
<keyword evidence="2" id="KW-1185">Reference proteome</keyword>
<protein>
    <submittedName>
        <fullName evidence="1">Uncharacterized protein</fullName>
    </submittedName>
</protein>
<organism evidence="1 2">
    <name type="scientific">Salix dunnii</name>
    <dbReference type="NCBI Taxonomy" id="1413687"/>
    <lineage>
        <taxon>Eukaryota</taxon>
        <taxon>Viridiplantae</taxon>
        <taxon>Streptophyta</taxon>
        <taxon>Embryophyta</taxon>
        <taxon>Tracheophyta</taxon>
        <taxon>Spermatophyta</taxon>
        <taxon>Magnoliopsida</taxon>
        <taxon>eudicotyledons</taxon>
        <taxon>Gunneridae</taxon>
        <taxon>Pentapetalae</taxon>
        <taxon>rosids</taxon>
        <taxon>fabids</taxon>
        <taxon>Malpighiales</taxon>
        <taxon>Salicaceae</taxon>
        <taxon>Saliceae</taxon>
        <taxon>Salix</taxon>
    </lineage>
</organism>
<evidence type="ECO:0000313" key="1">
    <source>
        <dbReference type="EMBL" id="KAF9678470.1"/>
    </source>
</evidence>
<dbReference type="EMBL" id="JADGMS010000007">
    <property type="protein sequence ID" value="KAF9678470.1"/>
    <property type="molecule type" value="Genomic_DNA"/>
</dbReference>
<gene>
    <name evidence="1" type="ORF">SADUNF_Sadunf07G0038300</name>
</gene>